<proteinExistence type="predicted"/>
<organism evidence="1 2">
    <name type="scientific">Streptococcus pyogenes serotype M49 (strain NZ131)</name>
    <dbReference type="NCBI Taxonomy" id="471876"/>
    <lineage>
        <taxon>Bacteria</taxon>
        <taxon>Bacillati</taxon>
        <taxon>Bacillota</taxon>
        <taxon>Bacilli</taxon>
        <taxon>Lactobacillales</taxon>
        <taxon>Streptococcaceae</taxon>
        <taxon>Streptococcus</taxon>
    </lineage>
</organism>
<dbReference type="Proteomes" id="UP000001039">
    <property type="component" value="Chromosome"/>
</dbReference>
<name>A0A0H3BZQ4_STRPZ</name>
<dbReference type="AlphaFoldDB" id="A0A0H3BZQ4"/>
<dbReference type="EMBL" id="CP000829">
    <property type="protein sequence ID" value="ACI60826.1"/>
    <property type="molecule type" value="Genomic_DNA"/>
</dbReference>
<evidence type="ECO:0000313" key="2">
    <source>
        <dbReference type="Proteomes" id="UP000001039"/>
    </source>
</evidence>
<reference evidence="1 2" key="1">
    <citation type="journal article" date="2008" name="J. Bacteriol.">
        <title>Genome sequence of a nephritogenic and highly transformable M49 strain of Streptococcus pyogenes.</title>
        <authorList>
            <person name="McShan W.M."/>
            <person name="Ferretti J.J."/>
            <person name="Karasawa T."/>
            <person name="Suvorov A.N."/>
            <person name="Lin S."/>
            <person name="Qin B."/>
            <person name="Jia H."/>
            <person name="Kenton S."/>
            <person name="Najar F."/>
            <person name="Wu H."/>
            <person name="Scott J."/>
            <person name="Roe B.A."/>
            <person name="Savic D.J."/>
        </authorList>
    </citation>
    <scope>NUCLEOTIDE SEQUENCE [LARGE SCALE GENOMIC DNA]</scope>
    <source>
        <strain evidence="1 2">NZ131</strain>
    </source>
</reference>
<dbReference type="HOGENOM" id="CLU_2453405_0_0_9"/>
<evidence type="ECO:0000313" key="1">
    <source>
        <dbReference type="EMBL" id="ACI60826.1"/>
    </source>
</evidence>
<gene>
    <name evidence="1" type="ordered locus">Spy49_0498</name>
</gene>
<protein>
    <submittedName>
        <fullName evidence="1">Uncharacterized protein</fullName>
    </submittedName>
</protein>
<dbReference type="KEGG" id="soz:Spy49_0498"/>
<accession>A0A0H3BZQ4</accession>
<sequence length="89" mass="10051">MVSFRLTEEGGYCGFNLFLFLTQKKESRKTDSGSYISNDLITLANKEVMPKLMMLANKKANIGAKFITSRTNANKTVIRLKLAIRSKED</sequence>